<accession>A0A146EXM4</accession>
<sequence length="274" mass="30752">MDLPVYSTSQPSLCALPVELIQAILCNLPDLESLKSAQLTHSALYLAFIGAESHILKQILAHKIPTALLPDAFFAFDASTVEGVWTQDELCHGLRYIGHLVTAQAHDQPIILSRELFGKPFMSSLPDIFRAIWESQDVFHAYPSLTCEVEGQIIDWQDTGYVGSDPGPANAWRTMMAATIPNGGVSTQVGNHFTSDLRQQGYVFWDQVRIAEWGISSNSIDLPHYSADWQLRLQLAMVSALKWRPHLYYNTGVGSWWYPRETAPYPVVRLPPRQ</sequence>
<dbReference type="VEuPathDB" id="FungiDB:ASPFODRAFT_668984"/>
<gene>
    <name evidence="1" type="ORF">RIB2604_00100460</name>
</gene>
<dbReference type="VEuPathDB" id="FungiDB:ASPFODRAFT_48086"/>
<evidence type="ECO:0000313" key="2">
    <source>
        <dbReference type="Proteomes" id="UP000075230"/>
    </source>
</evidence>
<dbReference type="AlphaFoldDB" id="A0A146EXM4"/>
<name>A0A146EXM4_ASPKA</name>
<comment type="caution">
    <text evidence="1">The sequence shown here is derived from an EMBL/GenBank/DDBJ whole genome shotgun (WGS) entry which is preliminary data.</text>
</comment>
<reference evidence="2" key="2">
    <citation type="submission" date="2016-02" db="EMBL/GenBank/DDBJ databases">
        <title>Genome sequencing of Aspergillus luchuensis NBRC 4314.</title>
        <authorList>
            <person name="Yamada O."/>
        </authorList>
    </citation>
    <scope>NUCLEOTIDE SEQUENCE [LARGE SCALE GENOMIC DNA]</scope>
    <source>
        <strain evidence="2">RIB 2604</strain>
    </source>
</reference>
<protein>
    <submittedName>
        <fullName evidence="1">Similar to An11g09220</fullName>
    </submittedName>
</protein>
<organism evidence="1 2">
    <name type="scientific">Aspergillus kawachii</name>
    <name type="common">White koji mold</name>
    <name type="synonym">Aspergillus awamori var. kawachi</name>
    <dbReference type="NCBI Taxonomy" id="1069201"/>
    <lineage>
        <taxon>Eukaryota</taxon>
        <taxon>Fungi</taxon>
        <taxon>Dikarya</taxon>
        <taxon>Ascomycota</taxon>
        <taxon>Pezizomycotina</taxon>
        <taxon>Eurotiomycetes</taxon>
        <taxon>Eurotiomycetidae</taxon>
        <taxon>Eurotiales</taxon>
        <taxon>Aspergillaceae</taxon>
        <taxon>Aspergillus</taxon>
        <taxon>Aspergillus subgen. Circumdati</taxon>
    </lineage>
</organism>
<dbReference type="EMBL" id="BCWF01000001">
    <property type="protein sequence ID" value="GAT18552.1"/>
    <property type="molecule type" value="Genomic_DNA"/>
</dbReference>
<dbReference type="Proteomes" id="UP000075230">
    <property type="component" value="Unassembled WGS sequence"/>
</dbReference>
<evidence type="ECO:0000313" key="1">
    <source>
        <dbReference type="EMBL" id="GAT18552.1"/>
    </source>
</evidence>
<reference evidence="1 2" key="1">
    <citation type="journal article" date="2016" name="DNA Res.">
        <title>Genome sequence of Aspergillus luchuensis NBRC 4314.</title>
        <authorList>
            <person name="Yamada O."/>
            <person name="Machida M."/>
            <person name="Hosoyama A."/>
            <person name="Goto M."/>
            <person name="Takahashi T."/>
            <person name="Futagami T."/>
            <person name="Yamagata Y."/>
            <person name="Takeuchi M."/>
            <person name="Kobayashi T."/>
            <person name="Koike H."/>
            <person name="Abe K."/>
            <person name="Asai K."/>
            <person name="Arita M."/>
            <person name="Fujita N."/>
            <person name="Fukuda K."/>
            <person name="Higa K."/>
            <person name="Horikawa H."/>
            <person name="Ishikawa T."/>
            <person name="Jinno K."/>
            <person name="Kato Y."/>
            <person name="Kirimura K."/>
            <person name="Mizutani O."/>
            <person name="Nakasone K."/>
            <person name="Sano M."/>
            <person name="Shiraishi Y."/>
            <person name="Tsukahara M."/>
            <person name="Gomi K."/>
        </authorList>
    </citation>
    <scope>NUCLEOTIDE SEQUENCE [LARGE SCALE GENOMIC DNA]</scope>
    <source>
        <strain evidence="1 2">RIB 2604</strain>
    </source>
</reference>
<proteinExistence type="predicted"/>